<dbReference type="RefSeq" id="WP_089686392.1">
    <property type="nucleotide sequence ID" value="NZ_FNFO01000010.1"/>
</dbReference>
<sequence length="419" mass="46813">MSSFRFPFLLLILLSSYATLAQEGNYDEAKVPPYTLPDPLRFENGKKVTTLEAWQQRRAEILELAEREMYGRMPGRPDGMRFTVFEESDTALGGKARRRQVRVSFTDDPAGPGMDLLLYVPADANEPVPVFLGLNFQGNAAIQSDPAIRLTESWQYKGHKGVVDNRMTEAARGATASRWPVEMIVERGYGVATIYCGDIDPDYDDGFKNGVQALYPDLQNRGDNFSTMAAWAWGLSRALDYLETDENVDAQKVMAFGFSRTGKAALWAGANDERFAMVISNESGAGGAALSKRIYGEDVDRLNRVFPHWFNQNFKKYSHREAALPFDQHEIIALIAPRPVYIASAEGDQGSDPRGEFLATQAASPVYELLGKKGLPAKKFPALHQPVMGTLGYHIRAGQHDVLPYDWQHFLDFADRQLK</sequence>
<dbReference type="EMBL" id="FNFO01000010">
    <property type="protein sequence ID" value="SDM13023.1"/>
    <property type="molecule type" value="Genomic_DNA"/>
</dbReference>
<proteinExistence type="predicted"/>
<keyword evidence="2 4" id="KW-0732">Signal</keyword>
<evidence type="ECO:0000256" key="4">
    <source>
        <dbReference type="SAM" id="SignalP"/>
    </source>
</evidence>
<evidence type="ECO:0000313" key="7">
    <source>
        <dbReference type="Proteomes" id="UP000198510"/>
    </source>
</evidence>
<evidence type="ECO:0000256" key="1">
    <source>
        <dbReference type="ARBA" id="ARBA00022487"/>
    </source>
</evidence>
<dbReference type="AlphaFoldDB" id="A0A1G9QPW6"/>
<dbReference type="Proteomes" id="UP000198510">
    <property type="component" value="Unassembled WGS sequence"/>
</dbReference>
<gene>
    <name evidence="6" type="ORF">SAMN05421823_110254</name>
</gene>
<dbReference type="Gene3D" id="3.40.50.1820">
    <property type="entry name" value="alpha/beta hydrolase"/>
    <property type="match status" value="1"/>
</dbReference>
<evidence type="ECO:0000256" key="3">
    <source>
        <dbReference type="ARBA" id="ARBA00022801"/>
    </source>
</evidence>
<accession>A0A1G9QPW6</accession>
<feature type="domain" description="4-O-methyl-glucuronoyl methylesterase-like" evidence="5">
    <location>
        <begin position="211"/>
        <end position="371"/>
    </location>
</feature>
<reference evidence="6 7" key="1">
    <citation type="submission" date="2016-10" db="EMBL/GenBank/DDBJ databases">
        <authorList>
            <person name="de Groot N.N."/>
        </authorList>
    </citation>
    <scope>NUCLEOTIDE SEQUENCE [LARGE SCALE GENOMIC DNA]</scope>
    <source>
        <strain evidence="6 7">DSM 25186</strain>
    </source>
</reference>
<dbReference type="Pfam" id="PF22244">
    <property type="entry name" value="GCE_fung"/>
    <property type="match status" value="1"/>
</dbReference>
<keyword evidence="1" id="KW-0719">Serine esterase</keyword>
<dbReference type="SUPFAM" id="SSF53474">
    <property type="entry name" value="alpha/beta-Hydrolases"/>
    <property type="match status" value="1"/>
</dbReference>
<dbReference type="OrthoDB" id="9809261at2"/>
<evidence type="ECO:0000313" key="6">
    <source>
        <dbReference type="EMBL" id="SDM13023.1"/>
    </source>
</evidence>
<keyword evidence="3" id="KW-0378">Hydrolase</keyword>
<dbReference type="InterPro" id="IPR054579">
    <property type="entry name" value="GCE-like_dom"/>
</dbReference>
<feature type="signal peptide" evidence="4">
    <location>
        <begin position="1"/>
        <end position="21"/>
    </location>
</feature>
<evidence type="ECO:0000256" key="2">
    <source>
        <dbReference type="ARBA" id="ARBA00022729"/>
    </source>
</evidence>
<keyword evidence="7" id="KW-1185">Reference proteome</keyword>
<dbReference type="STRING" id="1075417.SAMN05421823_110254"/>
<dbReference type="GO" id="GO:0052689">
    <property type="term" value="F:carboxylic ester hydrolase activity"/>
    <property type="evidence" value="ECO:0007669"/>
    <property type="project" value="UniProtKB-KW"/>
</dbReference>
<name>A0A1G9QPW6_9BACT</name>
<protein>
    <recommendedName>
        <fullName evidence="5">4-O-methyl-glucuronoyl methylesterase-like domain-containing protein</fullName>
    </recommendedName>
</protein>
<evidence type="ECO:0000259" key="5">
    <source>
        <dbReference type="Pfam" id="PF22244"/>
    </source>
</evidence>
<dbReference type="InterPro" id="IPR029058">
    <property type="entry name" value="AB_hydrolase_fold"/>
</dbReference>
<feature type="chain" id="PRO_5011472721" description="4-O-methyl-glucuronoyl methylesterase-like domain-containing protein" evidence="4">
    <location>
        <begin position="22"/>
        <end position="419"/>
    </location>
</feature>
<organism evidence="6 7">
    <name type="scientific">Catalinimonas alkaloidigena</name>
    <dbReference type="NCBI Taxonomy" id="1075417"/>
    <lineage>
        <taxon>Bacteria</taxon>
        <taxon>Pseudomonadati</taxon>
        <taxon>Bacteroidota</taxon>
        <taxon>Cytophagia</taxon>
        <taxon>Cytophagales</taxon>
        <taxon>Catalimonadaceae</taxon>
        <taxon>Catalinimonas</taxon>
    </lineage>
</organism>